<reference evidence="1" key="1">
    <citation type="submission" date="2019-10" db="EMBL/GenBank/DDBJ databases">
        <authorList>
            <consortium name="DOE Joint Genome Institute"/>
            <person name="Kuo A."/>
            <person name="Miyauchi S."/>
            <person name="Kiss E."/>
            <person name="Drula E."/>
            <person name="Kohler A."/>
            <person name="Sanchez-Garcia M."/>
            <person name="Andreopoulos B."/>
            <person name="Barry K.W."/>
            <person name="Bonito G."/>
            <person name="Buee M."/>
            <person name="Carver A."/>
            <person name="Chen C."/>
            <person name="Cichocki N."/>
            <person name="Clum A."/>
            <person name="Culley D."/>
            <person name="Crous P.W."/>
            <person name="Fauchery L."/>
            <person name="Girlanda M."/>
            <person name="Hayes R."/>
            <person name="Keri Z."/>
            <person name="LaButti K."/>
            <person name="Lipzen A."/>
            <person name="Lombard V."/>
            <person name="Magnuson J."/>
            <person name="Maillard F."/>
            <person name="Morin E."/>
            <person name="Murat C."/>
            <person name="Nolan M."/>
            <person name="Ohm R."/>
            <person name="Pangilinan J."/>
            <person name="Pereira M."/>
            <person name="Perotto S."/>
            <person name="Peter M."/>
            <person name="Riley R."/>
            <person name="Sitrit Y."/>
            <person name="Stielow B."/>
            <person name="Szollosi G."/>
            <person name="Zifcakova L."/>
            <person name="Stursova M."/>
            <person name="Spatafora J.W."/>
            <person name="Tedersoo L."/>
            <person name="Vaario L.-M."/>
            <person name="Yamada A."/>
            <person name="Yan M."/>
            <person name="Wang P."/>
            <person name="Xu J."/>
            <person name="Bruns T."/>
            <person name="Baldrian P."/>
            <person name="Vilgalys R."/>
            <person name="Henrissat B."/>
            <person name="Grigoriev I.V."/>
            <person name="Hibbett D."/>
            <person name="Nagy L.G."/>
            <person name="Martin F.M."/>
        </authorList>
    </citation>
    <scope>NUCLEOTIDE SEQUENCE</scope>
    <source>
        <strain evidence="1">BED1</strain>
    </source>
</reference>
<accession>A0AAD4BH97</accession>
<organism evidence="1 2">
    <name type="scientific">Boletus edulis BED1</name>
    <dbReference type="NCBI Taxonomy" id="1328754"/>
    <lineage>
        <taxon>Eukaryota</taxon>
        <taxon>Fungi</taxon>
        <taxon>Dikarya</taxon>
        <taxon>Basidiomycota</taxon>
        <taxon>Agaricomycotina</taxon>
        <taxon>Agaricomycetes</taxon>
        <taxon>Agaricomycetidae</taxon>
        <taxon>Boletales</taxon>
        <taxon>Boletineae</taxon>
        <taxon>Boletaceae</taxon>
        <taxon>Boletoideae</taxon>
        <taxon>Boletus</taxon>
    </lineage>
</organism>
<dbReference type="EMBL" id="WHUW01000062">
    <property type="protein sequence ID" value="KAF8430513.1"/>
    <property type="molecule type" value="Genomic_DNA"/>
</dbReference>
<name>A0AAD4BH97_BOLED</name>
<proteinExistence type="predicted"/>
<gene>
    <name evidence="1" type="ORF">L210DRAFT_3562409</name>
</gene>
<feature type="non-terminal residue" evidence="1">
    <location>
        <position position="1"/>
    </location>
</feature>
<dbReference type="AlphaFoldDB" id="A0AAD4BH97"/>
<protein>
    <submittedName>
        <fullName evidence="1">Uncharacterized protein</fullName>
    </submittedName>
</protein>
<sequence length="58" mass="5953">MHGFCGYLVCVRPTLVRPMCAIMAIQVSSVRVRVPPAILSAPGGCAGVVGGSLVNIVE</sequence>
<comment type="caution">
    <text evidence="1">The sequence shown here is derived from an EMBL/GenBank/DDBJ whole genome shotgun (WGS) entry which is preliminary data.</text>
</comment>
<evidence type="ECO:0000313" key="2">
    <source>
        <dbReference type="Proteomes" id="UP001194468"/>
    </source>
</evidence>
<evidence type="ECO:0000313" key="1">
    <source>
        <dbReference type="EMBL" id="KAF8430513.1"/>
    </source>
</evidence>
<keyword evidence="2" id="KW-1185">Reference proteome</keyword>
<dbReference type="Proteomes" id="UP001194468">
    <property type="component" value="Unassembled WGS sequence"/>
</dbReference>
<reference evidence="1" key="2">
    <citation type="journal article" date="2020" name="Nat. Commun.">
        <title>Large-scale genome sequencing of mycorrhizal fungi provides insights into the early evolution of symbiotic traits.</title>
        <authorList>
            <person name="Miyauchi S."/>
            <person name="Kiss E."/>
            <person name="Kuo A."/>
            <person name="Drula E."/>
            <person name="Kohler A."/>
            <person name="Sanchez-Garcia M."/>
            <person name="Morin E."/>
            <person name="Andreopoulos B."/>
            <person name="Barry K.W."/>
            <person name="Bonito G."/>
            <person name="Buee M."/>
            <person name="Carver A."/>
            <person name="Chen C."/>
            <person name="Cichocki N."/>
            <person name="Clum A."/>
            <person name="Culley D."/>
            <person name="Crous P.W."/>
            <person name="Fauchery L."/>
            <person name="Girlanda M."/>
            <person name="Hayes R.D."/>
            <person name="Keri Z."/>
            <person name="LaButti K."/>
            <person name="Lipzen A."/>
            <person name="Lombard V."/>
            <person name="Magnuson J."/>
            <person name="Maillard F."/>
            <person name="Murat C."/>
            <person name="Nolan M."/>
            <person name="Ohm R.A."/>
            <person name="Pangilinan J."/>
            <person name="Pereira M.F."/>
            <person name="Perotto S."/>
            <person name="Peter M."/>
            <person name="Pfister S."/>
            <person name="Riley R."/>
            <person name="Sitrit Y."/>
            <person name="Stielow J.B."/>
            <person name="Szollosi G."/>
            <person name="Zifcakova L."/>
            <person name="Stursova M."/>
            <person name="Spatafora J.W."/>
            <person name="Tedersoo L."/>
            <person name="Vaario L.M."/>
            <person name="Yamada A."/>
            <person name="Yan M."/>
            <person name="Wang P."/>
            <person name="Xu J."/>
            <person name="Bruns T."/>
            <person name="Baldrian P."/>
            <person name="Vilgalys R."/>
            <person name="Dunand C."/>
            <person name="Henrissat B."/>
            <person name="Grigoriev I.V."/>
            <person name="Hibbett D."/>
            <person name="Nagy L.G."/>
            <person name="Martin F.M."/>
        </authorList>
    </citation>
    <scope>NUCLEOTIDE SEQUENCE</scope>
    <source>
        <strain evidence="1">BED1</strain>
    </source>
</reference>